<sequence>MVTLAGRAEMALAETAAGETTAGCALCVAAAFGPAWVAVERAEEAWAADESEASAQATADPPSAAAPIPAPIPRATARPPTRPMTLAALTAPPIDNANN</sequence>
<keyword evidence="3" id="KW-1185">Reference proteome</keyword>
<protein>
    <submittedName>
        <fullName evidence="2">Uncharacterized protein</fullName>
    </submittedName>
</protein>
<dbReference type="KEGG" id="many:MANY_30490"/>
<evidence type="ECO:0000313" key="2">
    <source>
        <dbReference type="EMBL" id="BBZ77712.1"/>
    </source>
</evidence>
<evidence type="ECO:0000313" key="3">
    <source>
        <dbReference type="Proteomes" id="UP000467249"/>
    </source>
</evidence>
<reference evidence="2 3" key="1">
    <citation type="journal article" date="2019" name="Emerg. Microbes Infect.">
        <title>Comprehensive subspecies identification of 175 nontuberculous mycobacteria species based on 7547 genomic profiles.</title>
        <authorList>
            <person name="Matsumoto Y."/>
            <person name="Kinjo T."/>
            <person name="Motooka D."/>
            <person name="Nabeya D."/>
            <person name="Jung N."/>
            <person name="Uechi K."/>
            <person name="Horii T."/>
            <person name="Iida T."/>
            <person name="Fujita J."/>
            <person name="Nakamura S."/>
        </authorList>
    </citation>
    <scope>NUCLEOTIDE SEQUENCE [LARGE SCALE GENOMIC DNA]</scope>
    <source>
        <strain evidence="2 3">JCM 30275</strain>
    </source>
</reference>
<evidence type="ECO:0000256" key="1">
    <source>
        <dbReference type="SAM" id="MobiDB-lite"/>
    </source>
</evidence>
<dbReference type="AlphaFoldDB" id="A0A6N4WCD4"/>
<dbReference type="Proteomes" id="UP000467249">
    <property type="component" value="Chromosome"/>
</dbReference>
<proteinExistence type="predicted"/>
<feature type="region of interest" description="Disordered" evidence="1">
    <location>
        <begin position="47"/>
        <end position="99"/>
    </location>
</feature>
<gene>
    <name evidence="2" type="ORF">MANY_30490</name>
</gene>
<name>A0A6N4WCD4_9MYCO</name>
<organism evidence="2 3">
    <name type="scientific">Mycolicibacterium anyangense</name>
    <dbReference type="NCBI Taxonomy" id="1431246"/>
    <lineage>
        <taxon>Bacteria</taxon>
        <taxon>Bacillati</taxon>
        <taxon>Actinomycetota</taxon>
        <taxon>Actinomycetes</taxon>
        <taxon>Mycobacteriales</taxon>
        <taxon>Mycobacteriaceae</taxon>
        <taxon>Mycolicibacterium</taxon>
    </lineage>
</organism>
<feature type="compositionally biased region" description="Low complexity" evidence="1">
    <location>
        <begin position="53"/>
        <end position="88"/>
    </location>
</feature>
<accession>A0A6N4WCD4</accession>
<dbReference type="EMBL" id="AP022620">
    <property type="protein sequence ID" value="BBZ77712.1"/>
    <property type="molecule type" value="Genomic_DNA"/>
</dbReference>